<dbReference type="GO" id="GO:0006606">
    <property type="term" value="P:protein import into nucleus"/>
    <property type="evidence" value="ECO:0007669"/>
    <property type="project" value="TreeGrafter"/>
</dbReference>
<dbReference type="InterPro" id="IPR044840">
    <property type="entry name" value="Nup188"/>
</dbReference>
<dbReference type="PANTHER" id="PTHR31431">
    <property type="entry name" value="NUCLEOPORIN NUP188 HOMOLOG"/>
    <property type="match status" value="1"/>
</dbReference>
<evidence type="ECO:0000259" key="8">
    <source>
        <dbReference type="Pfam" id="PF18378"/>
    </source>
</evidence>
<evidence type="ECO:0000256" key="7">
    <source>
        <dbReference type="ARBA" id="ARBA00023242"/>
    </source>
</evidence>
<evidence type="ECO:0000256" key="1">
    <source>
        <dbReference type="ARBA" id="ARBA00004567"/>
    </source>
</evidence>
<organism evidence="10 11">
    <name type="scientific">Clohesyomyces aquaticus</name>
    <dbReference type="NCBI Taxonomy" id="1231657"/>
    <lineage>
        <taxon>Eukaryota</taxon>
        <taxon>Fungi</taxon>
        <taxon>Dikarya</taxon>
        <taxon>Ascomycota</taxon>
        <taxon>Pezizomycotina</taxon>
        <taxon>Dothideomycetes</taxon>
        <taxon>Pleosporomycetidae</taxon>
        <taxon>Pleosporales</taxon>
        <taxon>Lindgomycetaceae</taxon>
        <taxon>Clohesyomyces</taxon>
    </lineage>
</organism>
<dbReference type="GO" id="GO:0044611">
    <property type="term" value="C:nuclear pore inner ring"/>
    <property type="evidence" value="ECO:0007669"/>
    <property type="project" value="TreeGrafter"/>
</dbReference>
<evidence type="ECO:0000256" key="3">
    <source>
        <dbReference type="ARBA" id="ARBA00022816"/>
    </source>
</evidence>
<evidence type="ECO:0000313" key="10">
    <source>
        <dbReference type="EMBL" id="ORY14414.1"/>
    </source>
</evidence>
<dbReference type="Pfam" id="PF18378">
    <property type="entry name" value="Nup188_C"/>
    <property type="match status" value="1"/>
</dbReference>
<evidence type="ECO:0000256" key="5">
    <source>
        <dbReference type="ARBA" id="ARBA00023010"/>
    </source>
</evidence>
<dbReference type="InterPro" id="IPR048883">
    <property type="entry name" value="Nup188_N-subdom_III"/>
</dbReference>
<dbReference type="Pfam" id="PF21093">
    <property type="entry name" value="Nup188_N-subdom_III"/>
    <property type="match status" value="1"/>
</dbReference>
<keyword evidence="5" id="KW-0811">Translocation</keyword>
<dbReference type="PANTHER" id="PTHR31431:SF1">
    <property type="entry name" value="NUCLEOPORIN NUP188"/>
    <property type="match status" value="1"/>
</dbReference>
<gene>
    <name evidence="10" type="ORF">BCR34DRAFT_479542</name>
</gene>
<dbReference type="OrthoDB" id="102511at2759"/>
<name>A0A1Y1ZW17_9PLEO</name>
<evidence type="ECO:0000313" key="11">
    <source>
        <dbReference type="Proteomes" id="UP000193144"/>
    </source>
</evidence>
<keyword evidence="3" id="KW-0509">mRNA transport</keyword>
<dbReference type="Gene3D" id="1.25.10.70">
    <property type="match status" value="1"/>
</dbReference>
<comment type="subcellular location">
    <subcellularLocation>
        <location evidence="1">Nucleus</location>
        <location evidence="1">Nuclear pore complex</location>
    </subcellularLocation>
</comment>
<proteinExistence type="predicted"/>
<dbReference type="Pfam" id="PF21094">
    <property type="entry name" value="Nup188_SH3-like"/>
    <property type="match status" value="1"/>
</dbReference>
<evidence type="ECO:0000256" key="2">
    <source>
        <dbReference type="ARBA" id="ARBA00022448"/>
    </source>
</evidence>
<feature type="domain" description="Nuclear pore protein Nup188 C-terminal" evidence="8">
    <location>
        <begin position="1482"/>
        <end position="1859"/>
    </location>
</feature>
<protein>
    <submittedName>
        <fullName evidence="10">Nucleoporin subcomplex protein binding to Pom34-domain-containing protein</fullName>
    </submittedName>
</protein>
<feature type="domain" description="Nucleoporin Nup188 N-terminal subdomain III" evidence="9">
    <location>
        <begin position="761"/>
        <end position="1172"/>
    </location>
</feature>
<dbReference type="Proteomes" id="UP000193144">
    <property type="component" value="Unassembled WGS sequence"/>
</dbReference>
<dbReference type="GO" id="GO:0051028">
    <property type="term" value="P:mRNA transport"/>
    <property type="evidence" value="ECO:0007669"/>
    <property type="project" value="UniProtKB-KW"/>
</dbReference>
<accession>A0A1Y1ZW17</accession>
<dbReference type="GO" id="GO:0017056">
    <property type="term" value="F:structural constituent of nuclear pore"/>
    <property type="evidence" value="ECO:0007669"/>
    <property type="project" value="InterPro"/>
</dbReference>
<reference evidence="10 11" key="1">
    <citation type="submission" date="2016-07" db="EMBL/GenBank/DDBJ databases">
        <title>Pervasive Adenine N6-methylation of Active Genes in Fungi.</title>
        <authorList>
            <consortium name="DOE Joint Genome Institute"/>
            <person name="Mondo S.J."/>
            <person name="Dannebaum R.O."/>
            <person name="Kuo R.C."/>
            <person name="Labutti K."/>
            <person name="Haridas S."/>
            <person name="Kuo A."/>
            <person name="Salamov A."/>
            <person name="Ahrendt S.R."/>
            <person name="Lipzen A."/>
            <person name="Sullivan W."/>
            <person name="Andreopoulos W.B."/>
            <person name="Clum A."/>
            <person name="Lindquist E."/>
            <person name="Daum C."/>
            <person name="Ramamoorthy G.K."/>
            <person name="Gryganskyi A."/>
            <person name="Culley D."/>
            <person name="Magnuson J.K."/>
            <person name="James T.Y."/>
            <person name="O'Malley M.A."/>
            <person name="Stajich J.E."/>
            <person name="Spatafora J.W."/>
            <person name="Visel A."/>
            <person name="Grigoriev I.V."/>
        </authorList>
    </citation>
    <scope>NUCLEOTIDE SEQUENCE [LARGE SCALE GENOMIC DNA]</scope>
    <source>
        <strain evidence="10 11">CBS 115471</strain>
    </source>
</reference>
<dbReference type="STRING" id="1231657.A0A1Y1ZW17"/>
<keyword evidence="4" id="KW-0653">Protein transport</keyword>
<sequence length="1867" mass="205199">MQSHAPGASLDLAKCFTGEEQLISWEVAYTALCDPPTASKSRALRSFLTAASSIDTLSRPWRPFGAASPQHKSKMDTATAPIHVTSPPNPHYNMEEIKADSAWLSQQTHMSEYAALRLAMLEWQSRPAVQLLGGLTEEEVLSVHEAAGMATLGASTFVANSSILAAPSAFAVQADAQFNAPEQRKLRLIGIYHAERIAILRISQLLLCWGAAKDLRSAYGPDYRVCDVWLEQLGQHVASRQQQPDPASPGASFLDQCIQTVNTISDGLENGFTWAVPESVLEPAAEKWATAQITETIHVLHLALIHADLFTKKLVSAPTVEEWFTTMANRAYFLGYTAVFPTLEPLISLLHLLASMLSLAILKVQVVLDDLQSGQYASWDRSSYVLDSALVEHITMAFGHAKQLGPSPATAPAFAWAVITWRLTAQATALEHERELGIENGSAGPSTSSSPLEEAVLALTKLEGQDLFNRRIPSQDLAEVCSDHRVLELIAQMVNTAMSAFGTSIDRISRDRIRLLCLQPIRAGLASEIIAYSDELVHSALTILAGEKSGRRWFDQDPGNHTDPVTSYFLADKDVLRFAVLDEAQYRFPYETMPLLKICSALTRGENATQDGMPTAASMLANANSLMQRLPDNFSGYSSIREEENANYVALTEDLPQFASRPASGFRGPQRKLLMSAGVRSPPGSMIIPPGTVGRIVDDSASPFVAAWQYPHSALDYLVRLLSTYMVGNNQVEFATQAPINLSTAADTVGFFADLLHSSLRASAGKDVDPACSSEVLDALGVGLDRTQDTVSIVLAIFEEQLLRQCEEPSNVESLELLVNCTHFLNALIAIAPSRVWPWLARSCLLETDGNGGSFATILIGTEMVLGRYDFLIGCIQLFHALVRDAVTQVVSRKAPASQALTRLNAGHPTDSGTSDKIMSNVLLAFGKMLASVYEGSLSWRYNRIEDRLEINIRICDAFKTVLEYAYGIDDAPKLSTKLTGLIAPVAEYIANLFLSNSENDMPTNPILSSLLAGTGSQPGSIQGDTTALWKQQTQAALSFSDLLVRVAMLLGKPWTHLEQQLYKATPLLARLYAASDAFKTPVVTLLDSLVRGATRVGGEASSVANGNEEKREPPSLLGHLGPKTAKNFLSILSGLDEPLQIVDVQTNVWHFLSSVVTCKQQWLALYLLTGNTPRESMKSKASPGSESFRNKALLTRALEALSKLNLNEPDRPWPLFTSMLEFVCAAQNSWSWAMGDLRRHKEFINQLLAFLKWMNEQPKEPKTEEGAVDRSYQNKFAALACEILAMYLHSSRQVGDVTSLKDVVSSLTYLKENALALPSYNSSLQTNLKKNIERRYQGVQLANFKRTTLYPEPFGRSFFYNIELAGKLLSFDEFWKGRKAGQSYSDEVVRANLNLGLVESQVQLLQSWKVLALELSSVVTKGENVEKLVIGVVEDCMKANAQSTLPEALFGELMVVRADLSFVLLQRMVVGRVKSPEARRLLPAVWNTVRASATDFETVFSSEQVQYYRMMLRILYLALQFHLQDLSASPQDQSFRSSFRASVPATSKSTLEEPVANLLLEILSEVVAKGFRSLANQLHSDSTSVSPTDFALLTAILQTILIVPEMRNWQSQAALLFSNNNTIRYATSLFSWSDRLTTSHNGIQDPIYGELSLLFILSLSSMQVLAETMAVEGILSQLNSANLMNYFRRPGGMGPFDSPNRLHSIWTKGILPLCLNLLDSVGPPISGEISAFLNQFPEQLGRASNALNTRTATKITLSISSETHSLALIAGILDSNRDQGPRLGIQASDIPVLDWDKENVKEDIESWLARKGALRERITVMDEAEASLFERKVEGIDGVDNKLEERILRELDAAGDCLGLGRGREK</sequence>
<keyword evidence="7" id="KW-0539">Nucleus</keyword>
<dbReference type="GO" id="GO:0006405">
    <property type="term" value="P:RNA export from nucleus"/>
    <property type="evidence" value="ECO:0007669"/>
    <property type="project" value="TreeGrafter"/>
</dbReference>
<dbReference type="EMBL" id="MCFA01000033">
    <property type="protein sequence ID" value="ORY14414.1"/>
    <property type="molecule type" value="Genomic_DNA"/>
</dbReference>
<dbReference type="InterPro" id="IPR041634">
    <property type="entry name" value="Nup188_C"/>
</dbReference>
<keyword evidence="11" id="KW-1185">Reference proteome</keyword>
<evidence type="ECO:0000259" key="9">
    <source>
        <dbReference type="Pfam" id="PF21093"/>
    </source>
</evidence>
<comment type="caution">
    <text evidence="10">The sequence shown here is derived from an EMBL/GenBank/DDBJ whole genome shotgun (WGS) entry which is preliminary data.</text>
</comment>
<keyword evidence="2" id="KW-0813">Transport</keyword>
<evidence type="ECO:0000256" key="4">
    <source>
        <dbReference type="ARBA" id="ARBA00022927"/>
    </source>
</evidence>
<keyword evidence="6" id="KW-0906">Nuclear pore complex</keyword>
<evidence type="ECO:0000256" key="6">
    <source>
        <dbReference type="ARBA" id="ARBA00023132"/>
    </source>
</evidence>